<evidence type="ECO:0000256" key="1">
    <source>
        <dbReference type="SAM" id="MobiDB-lite"/>
    </source>
</evidence>
<dbReference type="AlphaFoldDB" id="M2TQV4"/>
<dbReference type="Proteomes" id="UP000011700">
    <property type="component" value="Unassembled WGS sequence"/>
</dbReference>
<organism evidence="2 3">
    <name type="scientific">Stutzerimonas stutzeri NF13</name>
    <dbReference type="NCBI Taxonomy" id="1212548"/>
    <lineage>
        <taxon>Bacteria</taxon>
        <taxon>Pseudomonadati</taxon>
        <taxon>Pseudomonadota</taxon>
        <taxon>Gammaproteobacteria</taxon>
        <taxon>Pseudomonadales</taxon>
        <taxon>Pseudomonadaceae</taxon>
        <taxon>Stutzerimonas</taxon>
    </lineage>
</organism>
<name>M2TQV4_STUST</name>
<protein>
    <submittedName>
        <fullName evidence="2">Uncharacterized protein</fullName>
    </submittedName>
</protein>
<feature type="compositionally biased region" description="Polar residues" evidence="1">
    <location>
        <begin position="27"/>
        <end position="38"/>
    </location>
</feature>
<sequence length="77" mass="8409">MKLMYRADRIVVMNKGMIEQIGIPAGSTPTRPASSSITVGRDHGQPSGLAARQRIVFHANRWHRAITTAVVGLPMID</sequence>
<gene>
    <name evidence="2" type="ORF">B381_13148</name>
</gene>
<dbReference type="EMBL" id="AOBS01000054">
    <property type="protein sequence ID" value="EMD99685.1"/>
    <property type="molecule type" value="Genomic_DNA"/>
</dbReference>
<feature type="region of interest" description="Disordered" evidence="1">
    <location>
        <begin position="23"/>
        <end position="46"/>
    </location>
</feature>
<dbReference type="RefSeq" id="WP_003301375.1">
    <property type="nucleotide sequence ID" value="NZ_AOBS01000054.1"/>
</dbReference>
<reference evidence="2 3" key="1">
    <citation type="journal article" date="2013" name="Genome Announc.">
        <title>Draft Genome of Pseudomonas stutzeri Strain NF13, a Nitrogen Fixer Isolated from the Galapagos Rift Hydrothermal Vent.</title>
        <authorList>
            <person name="Pena A."/>
            <person name="Busquets A."/>
            <person name="Gomila M."/>
            <person name="Mayol J."/>
            <person name="Bosch R."/>
            <person name="Nogales B."/>
            <person name="Garcia-Valdes E."/>
            <person name="Bennasar A."/>
            <person name="Lalucat J."/>
        </authorList>
    </citation>
    <scope>NUCLEOTIDE SEQUENCE [LARGE SCALE GENOMIC DNA]</scope>
    <source>
        <strain evidence="2 3">NF13</strain>
    </source>
</reference>
<evidence type="ECO:0000313" key="2">
    <source>
        <dbReference type="EMBL" id="EMD99685.1"/>
    </source>
</evidence>
<accession>M2TQV4</accession>
<comment type="caution">
    <text evidence="2">The sequence shown here is derived from an EMBL/GenBank/DDBJ whole genome shotgun (WGS) entry which is preliminary data.</text>
</comment>
<evidence type="ECO:0000313" key="3">
    <source>
        <dbReference type="Proteomes" id="UP000011700"/>
    </source>
</evidence>
<proteinExistence type="predicted"/>